<evidence type="ECO:0000313" key="3">
    <source>
        <dbReference type="Proteomes" id="UP000604046"/>
    </source>
</evidence>
<dbReference type="Pfam" id="PF00023">
    <property type="entry name" value="Ank"/>
    <property type="match status" value="1"/>
</dbReference>
<sequence>MEELLHWHPNRRTPMHLAAQYQFPGLGSFLVQNFTYSASEHCLKQDSDNNVPYQILCQARIPPDSELHRFKNLLLFETCRRFCVESCSKSEQTSVANDQKLRDVEIMLVEELRGLVTMKRKKAEIYFKKDFPRITCENMPGSMQHSLIHVFAHFGQRKVLEQLFDTEKLYKVSYAMTTEDLKHMQMHHKLKLLCLTSREDSPARYPLGCAILQGHLSTFHFLFKQALELQEYFTEVSAAENWPKPAWGPELHAEFLHMVQESLTALASVPVKSEKRRVTTAAEDSACPNHCCLRPDLTVPPEPLRAWGSFTIYDDSRSMSLAEASRKPQNMLQLACGKWEGLHLPERVVRRLVYHKVDYADGRTTEVSRHAEPTDVGDGVRLTAIRMLLQDAAQQDSGALQTKQRLFYTLVRSALECNFKDPIEDLVGFLDEPDVWSPGERCPEALHDLPGWVQQTTKALHDANLDGSRLESSALRHRLRLFCGYVPKNPDNHDQRYNKESLLHVAAYASIRYNSAVSVRLVAMMSVLVDFPATAHYSRESSNLQPPLRYALGTPLKQTDVDGGSSHAEDMIGQGTPHQKAIIQLLLFEDFVYHAMRNTSKSQSGILQPLHDLIEDFFDSPELARGLLEEVLKETHQIRLEGQVQTKTVLHIIGQFALTADFAFIFRQLPSRGRYFAAMFHQADSRGFTIIHYVAEGIISQAIQAQAQASLRDKEAGADSPMRAASFASGEEMLPLDTETDPAPSRAGAAAHEQLWAAVRQQCSKGERSTNEHDRMMLVLLGLLAIDDKEAKLKQFFRRIEHIEWKESEPRDAVSRDVAVHRRDVLACFQKEHLDRNDMNELLRRFGSTTLKGDLVFGWCEILPQQQKIRTLCIGVNAESVKQKDHGILGGAVRWELQEGSPLVVDIMFMRRVCGVACELHAQGDTEEEVSLEIASSQDNARWTSVAIAGASSLTAHPKAASLQLQKIHFQKPVDARYFKISVQPPSICQLCVGLVLEYKTKIAWQKVGPVKWLPPEMLESWNGPDGGSQSLLYHAARLEHRSCRRLVRISEYSAFGRERKTPFELMNPDSELLADLLVPHFQFLCREAEESLDEGPRDDDQLNSWVSVLDKEMEKFFRGLPYRHKQGVLTEACNYRDNKRTVFHYASMYGLHGTLKALFDEYKRYDDHRHFFDKENKSALSLVCKELLRLFPACKQEIQRCKEAISEDLQPWVDQRQKSRLKSMDTQEEDFARETFHSAAAAGNLHLLKRLMDNWGVEGSDRKRVAKKTNETGVITPLMAACKEGEVEVVQYLLEILSPPEGEDKPRLNADAWKEMWKVDMEGDSCFHLLARKLFEKASSDNASAVNLMVRLLSRDSWRGFDLPKAWVVAGAGAGEKTMMEILATKRGPGLDKVMQLAGGLASNCFDLHRQRCLFAASEHGNRVFVEAMIQEDDDAVTHWMDLRSPAHESVLHALARCRNYDASVDLFRFLEARAEMQGKVDKWQELMLQRGDAKRSPLHWAAETGNAELIRTMFLIKQSPKDFKEWLNAKGVEDKSPIELCTDADAAESLFCSSLVLPEDLNQLAPSVAVRISQLQLQVHITLHTDHADRPERYNYLVKSFRDKVTGKDLLHKLDTVPKDKLTEALIIMQNTGDPYQCPLLHLAVWLMRRNWVIFLLEADADPLKKDTAGRTAVDIAFMRSGEVLESDPEEWKGSRSQDLDVGDDVFINSRNLQASGGNEMICAKVSDWQLGQISEGRLPPADDEVGGMGDFIFADLPMREVDYSEEREGARLQKRDEVLRCRDFFYHTSKVLELLLEKIHRRGRLKECLAIEEDRDPYGEPRGLDRFLERADHHSWWIQLRKEFVSQSLLNFLSQAYDIRDSRVPEILLASTRLCSSDKLKDLQPAHRPKKSGGSVLSLAAWCLQNNTGKHTNNLVQFVHKILTCSDLLECDEGLLLELRATGHERIEVKIREQLMEQKLARFSQEPRKISHVMDTVGGLGTNLLELVVQHASHYKILKLLQLLTDPGFGLFSTLTTADSEALRLEIHSDQGAHRFTRSGPQEGAAGAAGCLLVEELATDASVVDDRQRWRSTRVKGLWLERGSGVVYIMLQTGILRIHPPANLRPRMLTKLFSLARGLDLHSTPHPVSLAGNSLLELAVERGDASIVRLLATHLGFGSMSEPSLSTIRIPGGEATPGQKEALKSNNLFGRKAALLESSSKDVKAASWLFGDVFMPVECGKWCSYRVGTCRPLQRTYFEVRAIEIGRGLHVAFDEGKEEAGRVEIVNLLGMDQQGHIYTPLPPHATPPSEGVKLWQALSSDSWARVRGHCWEPATGLTVEIEDLSLPGHAPAEDEAETESASTSWGFQVTLQLKRQGPPEVLVKDQLPEKNAIVCYDGEVGMVKEVLEDKFVWRTFADGSCREIALGEVSESKPLTLADGCSYVLISHMDSSEVAFYIDAEGMIFDMNEEECGKLPFYEDGKPLLANYLLNSACSILGTRDHQAADSPGPADQSLLALFRQGMPWLKDVPEKKWPMAVLYQQVGTQLLSQSLVEDPSTMSTSGHRCPGHHFGLLRYELQGRATKAMLCGTCPNDAPSGQAIYCCPAWRDNKRSGGCCASSRSTYARCVSCIEITETTSETEKQSKYTAFLDGAPVIAEKEEGLRSCKCLWVRLPEEDLAGAFLECTDSATNRTAFLMDEPGIRAGVYSRDGTWYLCREPDMEKPQKEFLEDLLAGRLTPLAHCRSLQGKDEESGEAGDASSLEISEYKMRAVKVHFNIAPAKNSWLHVATKGGGLCQELCRSAVPLPRCQKHDLPLLGRHWEDAVDEIPGLTCTTCEKDLREYSIFYTCHACDQEEIAKGFLSCDGKNDDGEAHRLDFAAIWPWKEVLQAVSASSLQKWSNTSFAPGGWWSFWLR</sequence>
<reference evidence="2" key="1">
    <citation type="submission" date="2021-02" db="EMBL/GenBank/DDBJ databases">
        <authorList>
            <person name="Dougan E. K."/>
            <person name="Rhodes N."/>
            <person name="Thang M."/>
            <person name="Chan C."/>
        </authorList>
    </citation>
    <scope>NUCLEOTIDE SEQUENCE</scope>
</reference>
<dbReference type="InterPro" id="IPR036770">
    <property type="entry name" value="Ankyrin_rpt-contain_sf"/>
</dbReference>
<dbReference type="PANTHER" id="PTHR24121:SF21">
    <property type="entry name" value="ANKYRIN REPEAT FAMILY PROTEIN"/>
    <property type="match status" value="1"/>
</dbReference>
<comment type="caution">
    <text evidence="2">The sequence shown here is derived from an EMBL/GenBank/DDBJ whole genome shotgun (WGS) entry which is preliminary data.</text>
</comment>
<dbReference type="InterPro" id="IPR002110">
    <property type="entry name" value="Ankyrin_rpt"/>
</dbReference>
<dbReference type="PANTHER" id="PTHR24121">
    <property type="entry name" value="NO MECHANORECEPTOR POTENTIAL C, ISOFORM D-RELATED"/>
    <property type="match status" value="1"/>
</dbReference>
<accession>A0A812PEI1</accession>
<feature type="region of interest" description="Disordered" evidence="1">
    <location>
        <begin position="729"/>
        <end position="748"/>
    </location>
</feature>
<dbReference type="EMBL" id="CAJNDS010002173">
    <property type="protein sequence ID" value="CAE7360032.1"/>
    <property type="molecule type" value="Genomic_DNA"/>
</dbReference>
<dbReference type="Gene3D" id="1.25.40.20">
    <property type="entry name" value="Ankyrin repeat-containing domain"/>
    <property type="match status" value="2"/>
</dbReference>
<name>A0A812PEI1_9DINO</name>
<dbReference type="Proteomes" id="UP000604046">
    <property type="component" value="Unassembled WGS sequence"/>
</dbReference>
<gene>
    <name evidence="2" type="ORF">SNAT2548_LOCUS19325</name>
</gene>
<evidence type="ECO:0000256" key="1">
    <source>
        <dbReference type="SAM" id="MobiDB-lite"/>
    </source>
</evidence>
<proteinExistence type="predicted"/>
<organism evidence="2 3">
    <name type="scientific">Symbiodinium natans</name>
    <dbReference type="NCBI Taxonomy" id="878477"/>
    <lineage>
        <taxon>Eukaryota</taxon>
        <taxon>Sar</taxon>
        <taxon>Alveolata</taxon>
        <taxon>Dinophyceae</taxon>
        <taxon>Suessiales</taxon>
        <taxon>Symbiodiniaceae</taxon>
        <taxon>Symbiodinium</taxon>
    </lineage>
</organism>
<keyword evidence="3" id="KW-1185">Reference proteome</keyword>
<dbReference type="SMART" id="SM00248">
    <property type="entry name" value="ANK"/>
    <property type="match status" value="9"/>
</dbReference>
<protein>
    <submittedName>
        <fullName evidence="2">Uncharacterized protein</fullName>
    </submittedName>
</protein>
<dbReference type="SUPFAM" id="SSF48403">
    <property type="entry name" value="Ankyrin repeat"/>
    <property type="match status" value="1"/>
</dbReference>
<evidence type="ECO:0000313" key="2">
    <source>
        <dbReference type="EMBL" id="CAE7360032.1"/>
    </source>
</evidence>